<dbReference type="Pfam" id="PF05699">
    <property type="entry name" value="Dimer_Tnp_hAT"/>
    <property type="match status" value="1"/>
</dbReference>
<dbReference type="GO" id="GO:0046983">
    <property type="term" value="F:protein dimerization activity"/>
    <property type="evidence" value="ECO:0007669"/>
    <property type="project" value="InterPro"/>
</dbReference>
<dbReference type="Proteomes" id="UP001152795">
    <property type="component" value="Unassembled WGS sequence"/>
</dbReference>
<proteinExistence type="predicted"/>
<reference evidence="2" key="1">
    <citation type="submission" date="2020-04" db="EMBL/GenBank/DDBJ databases">
        <authorList>
            <person name="Alioto T."/>
            <person name="Alioto T."/>
            <person name="Gomez Garrido J."/>
        </authorList>
    </citation>
    <scope>NUCLEOTIDE SEQUENCE</scope>
    <source>
        <strain evidence="2">A484AB</strain>
    </source>
</reference>
<name>A0A6S7LTW9_PARCT</name>
<dbReference type="PANTHER" id="PTHR46289">
    <property type="entry name" value="52 KDA REPRESSOR OF THE INHIBITOR OF THE PROTEIN KINASE-LIKE PROTEIN-RELATED"/>
    <property type="match status" value="1"/>
</dbReference>
<comment type="caution">
    <text evidence="2">The sequence shown here is derived from an EMBL/GenBank/DDBJ whole genome shotgun (WGS) entry which is preliminary data.</text>
</comment>
<dbReference type="EMBL" id="CACRXK020033242">
    <property type="protein sequence ID" value="CAB4043813.1"/>
    <property type="molecule type" value="Genomic_DNA"/>
</dbReference>
<gene>
    <name evidence="2" type="ORF">PACLA_8A014763</name>
</gene>
<feature type="domain" description="HAT C-terminal dimerisation" evidence="1">
    <location>
        <begin position="141"/>
        <end position="208"/>
    </location>
</feature>
<keyword evidence="3" id="KW-1185">Reference proteome</keyword>
<dbReference type="InterPro" id="IPR008906">
    <property type="entry name" value="HATC_C_dom"/>
</dbReference>
<organism evidence="2 3">
    <name type="scientific">Paramuricea clavata</name>
    <name type="common">Red gorgonian</name>
    <name type="synonym">Violescent sea-whip</name>
    <dbReference type="NCBI Taxonomy" id="317549"/>
    <lineage>
        <taxon>Eukaryota</taxon>
        <taxon>Metazoa</taxon>
        <taxon>Cnidaria</taxon>
        <taxon>Anthozoa</taxon>
        <taxon>Octocorallia</taxon>
        <taxon>Malacalcyonacea</taxon>
        <taxon>Plexauridae</taxon>
        <taxon>Paramuricea</taxon>
    </lineage>
</organism>
<sequence>MEAVKFALKVGVSFTFTFKRVGRVPQFFDEFASDTRPQDPEERFTLEMFYRVIDTATTQLEECFKSQNFVANAFKFVLPGSLASLDITEMRKYVNVFVNEYKGDICKDGIEVVDYTADLMGEIESFRWCFGNQLKRMSSVSEVLALLKEVDMSSYSKLLSAVVIFVTLPVTVASAERSFSKLKLIKNYLCSSISQDRMDSLAILSIENTEAWSLNMEKLIDKFAEKKHESANSKFELL</sequence>
<dbReference type="OrthoDB" id="6591340at2759"/>
<protein>
    <submittedName>
        <fullName evidence="2">Zinc finger MYM-type 1-like</fullName>
    </submittedName>
</protein>
<dbReference type="InterPro" id="IPR052958">
    <property type="entry name" value="IFN-induced_PKR_regulator"/>
</dbReference>
<evidence type="ECO:0000259" key="1">
    <source>
        <dbReference type="Pfam" id="PF05699"/>
    </source>
</evidence>
<evidence type="ECO:0000313" key="3">
    <source>
        <dbReference type="Proteomes" id="UP001152795"/>
    </source>
</evidence>
<evidence type="ECO:0000313" key="2">
    <source>
        <dbReference type="EMBL" id="CAB4043813.1"/>
    </source>
</evidence>
<dbReference type="PANTHER" id="PTHR46289:SF19">
    <property type="entry name" value="ZINC FINGER MYM-TYPE CONTAINING 1"/>
    <property type="match status" value="1"/>
</dbReference>
<accession>A0A6S7LTW9</accession>
<dbReference type="AlphaFoldDB" id="A0A6S7LTW9"/>